<dbReference type="GO" id="GO:0031422">
    <property type="term" value="C:RecQ family helicase-topoisomerase III complex"/>
    <property type="evidence" value="ECO:0007669"/>
    <property type="project" value="TreeGrafter"/>
</dbReference>
<dbReference type="GO" id="GO:0003677">
    <property type="term" value="F:DNA binding"/>
    <property type="evidence" value="ECO:0007669"/>
    <property type="project" value="UniProtKB-KW"/>
</dbReference>
<dbReference type="PRINTS" id="PR00417">
    <property type="entry name" value="PRTPISMRASEI"/>
</dbReference>
<dbReference type="PROSITE" id="PS52039">
    <property type="entry name" value="TOPO_IA_2"/>
    <property type="match status" value="1"/>
</dbReference>
<protein>
    <recommendedName>
        <fullName evidence="4">DNA topoisomerase</fullName>
        <ecNumber evidence="4">5.6.2.1</ecNumber>
    </recommendedName>
</protein>
<comment type="function">
    <text evidence="4">Introduces a single-strand break via transesterification at a target site in duplex DNA. Releases the supercoiling and torsional tension of DNA introduced during the DNA replication and transcription by transiently cleaving and rejoining one strand of the DNA duplex. The scissile phosphodiester is attacked by the catalytic tyrosine of the enzyme, resulting in the formation of a DNA-(5'-phosphotyrosyl)-enzyme intermediate and the expulsion of a 3'-OH DNA strand.</text>
</comment>
<dbReference type="GO" id="GO:0006310">
    <property type="term" value="P:DNA recombination"/>
    <property type="evidence" value="ECO:0007669"/>
    <property type="project" value="TreeGrafter"/>
</dbReference>
<feature type="non-terminal residue" evidence="6">
    <location>
        <position position="173"/>
    </location>
</feature>
<dbReference type="InterPro" id="IPR000380">
    <property type="entry name" value="Topo_IA"/>
</dbReference>
<dbReference type="PANTHER" id="PTHR11390:SF21">
    <property type="entry name" value="DNA TOPOISOMERASE 3-ALPHA"/>
    <property type="match status" value="1"/>
</dbReference>
<evidence type="ECO:0000256" key="4">
    <source>
        <dbReference type="RuleBase" id="RU362092"/>
    </source>
</evidence>
<feature type="domain" description="Topo IA-type catalytic" evidence="5">
    <location>
        <begin position="1"/>
        <end position="173"/>
    </location>
</feature>
<evidence type="ECO:0000313" key="6">
    <source>
        <dbReference type="EMBL" id="KAA3670155.1"/>
    </source>
</evidence>
<evidence type="ECO:0000313" key="7">
    <source>
        <dbReference type="Proteomes" id="UP000324629"/>
    </source>
</evidence>
<dbReference type="EC" id="5.6.2.1" evidence="4"/>
<dbReference type="InterPro" id="IPR013824">
    <property type="entry name" value="Topo_IA_cen_sub1"/>
</dbReference>
<keyword evidence="7" id="KW-1185">Reference proteome</keyword>
<dbReference type="GO" id="GO:0003917">
    <property type="term" value="F:DNA topoisomerase type I (single strand cut, ATP-independent) activity"/>
    <property type="evidence" value="ECO:0007669"/>
    <property type="project" value="UniProtKB-EC"/>
</dbReference>
<dbReference type="GO" id="GO:0006265">
    <property type="term" value="P:DNA topological change"/>
    <property type="evidence" value="ECO:0007669"/>
    <property type="project" value="InterPro"/>
</dbReference>
<comment type="caution">
    <text evidence="6">The sequence shown here is derived from an EMBL/GenBank/DDBJ whole genome shotgun (WGS) entry which is preliminary data.</text>
</comment>
<keyword evidence="2 4" id="KW-0238">DNA-binding</keyword>
<dbReference type="Gene3D" id="1.10.290.10">
    <property type="entry name" value="Topoisomerase I, domain 4"/>
    <property type="match status" value="1"/>
</dbReference>
<dbReference type="Gene3D" id="1.10.460.10">
    <property type="entry name" value="Topoisomerase I, domain 2"/>
    <property type="match status" value="1"/>
</dbReference>
<dbReference type="SUPFAM" id="SSF56712">
    <property type="entry name" value="Prokaryotic type I DNA topoisomerase"/>
    <property type="match status" value="1"/>
</dbReference>
<dbReference type="Gene3D" id="2.70.20.10">
    <property type="entry name" value="Topoisomerase I, domain 3"/>
    <property type="match status" value="1"/>
</dbReference>
<dbReference type="GO" id="GO:0005634">
    <property type="term" value="C:nucleus"/>
    <property type="evidence" value="ECO:0007669"/>
    <property type="project" value="TreeGrafter"/>
</dbReference>
<keyword evidence="3 4" id="KW-0413">Isomerase</keyword>
<comment type="catalytic activity">
    <reaction evidence="4">
        <text>ATP-independent breakage of single-stranded DNA, followed by passage and rejoining.</text>
        <dbReference type="EC" id="5.6.2.1"/>
    </reaction>
</comment>
<comment type="similarity">
    <text evidence="4">Belongs to the type IA topoisomerase family.</text>
</comment>
<dbReference type="InterPro" id="IPR003602">
    <property type="entry name" value="Topo_IA_DNA-bd_dom"/>
</dbReference>
<sequence>MRHTFLSPAQGDEARLYELITRHFLACVSADAQGAETVVRLCVGKPSIPGSQSGTRVNLLTAEDGEMFEAKGLVILQPNYLDVYIYDRWVERDMPAFTLGDWILPINIEMVSGQTSPPPLLTEADLISLMDRHGIGTDSTHADHIETIKQRLYVGLEQAKFLVPGQLGMGLVE</sequence>
<dbReference type="Pfam" id="PF01131">
    <property type="entry name" value="Topoisom_bac"/>
    <property type="match status" value="1"/>
</dbReference>
<dbReference type="PANTHER" id="PTHR11390">
    <property type="entry name" value="PROKARYOTIC DNA TOPOISOMERASE"/>
    <property type="match status" value="1"/>
</dbReference>
<dbReference type="InterPro" id="IPR023405">
    <property type="entry name" value="Topo_IA_core_domain"/>
</dbReference>
<organism evidence="6 7">
    <name type="scientific">Paragonimus westermani</name>
    <dbReference type="NCBI Taxonomy" id="34504"/>
    <lineage>
        <taxon>Eukaryota</taxon>
        <taxon>Metazoa</taxon>
        <taxon>Spiralia</taxon>
        <taxon>Lophotrochozoa</taxon>
        <taxon>Platyhelminthes</taxon>
        <taxon>Trematoda</taxon>
        <taxon>Digenea</taxon>
        <taxon>Plagiorchiida</taxon>
        <taxon>Troglotremata</taxon>
        <taxon>Troglotrematidae</taxon>
        <taxon>Paragonimus</taxon>
    </lineage>
</organism>
<evidence type="ECO:0000256" key="1">
    <source>
        <dbReference type="ARBA" id="ARBA00023029"/>
    </source>
</evidence>
<dbReference type="InterPro" id="IPR013825">
    <property type="entry name" value="Topo_IA_cen_sub2"/>
</dbReference>
<keyword evidence="1 4" id="KW-0799">Topoisomerase</keyword>
<dbReference type="InterPro" id="IPR013497">
    <property type="entry name" value="Topo_IA_cen"/>
</dbReference>
<proteinExistence type="inferred from homology"/>
<dbReference type="Proteomes" id="UP000324629">
    <property type="component" value="Unassembled WGS sequence"/>
</dbReference>
<reference evidence="6 7" key="1">
    <citation type="journal article" date="2019" name="Gigascience">
        <title>Whole-genome sequence of the oriental lung fluke Paragonimus westermani.</title>
        <authorList>
            <person name="Oey H."/>
            <person name="Zakrzewski M."/>
            <person name="Narain K."/>
            <person name="Devi K.R."/>
            <person name="Agatsuma T."/>
            <person name="Nawaratna S."/>
            <person name="Gobert G.N."/>
            <person name="Jones M.K."/>
            <person name="Ragan M.A."/>
            <person name="McManus D.P."/>
            <person name="Krause L."/>
        </authorList>
    </citation>
    <scope>NUCLEOTIDE SEQUENCE [LARGE SCALE GENOMIC DNA]</scope>
    <source>
        <strain evidence="6 7">IND2009</strain>
    </source>
</reference>
<evidence type="ECO:0000259" key="5">
    <source>
        <dbReference type="PROSITE" id="PS52039"/>
    </source>
</evidence>
<dbReference type="InterPro" id="IPR013826">
    <property type="entry name" value="Topo_IA_cen_sub3"/>
</dbReference>
<dbReference type="AlphaFoldDB" id="A0A5J4N3R7"/>
<dbReference type="EMBL" id="QNGE01013666">
    <property type="protein sequence ID" value="KAA3670155.1"/>
    <property type="molecule type" value="Genomic_DNA"/>
</dbReference>
<gene>
    <name evidence="6" type="ORF">DEA37_0013824</name>
</gene>
<accession>A0A5J4N3R7</accession>
<evidence type="ECO:0000256" key="2">
    <source>
        <dbReference type="ARBA" id="ARBA00023125"/>
    </source>
</evidence>
<name>A0A5J4N3R7_9TREM</name>
<dbReference type="SMART" id="SM00437">
    <property type="entry name" value="TOP1Ac"/>
    <property type="match status" value="1"/>
</dbReference>
<evidence type="ECO:0000256" key="3">
    <source>
        <dbReference type="ARBA" id="ARBA00023235"/>
    </source>
</evidence>
<dbReference type="GO" id="GO:0006281">
    <property type="term" value="P:DNA repair"/>
    <property type="evidence" value="ECO:0007669"/>
    <property type="project" value="TreeGrafter"/>
</dbReference>